<dbReference type="SUPFAM" id="SSF53335">
    <property type="entry name" value="S-adenosyl-L-methionine-dependent methyltransferases"/>
    <property type="match status" value="1"/>
</dbReference>
<evidence type="ECO:0000313" key="3">
    <source>
        <dbReference type="Proteomes" id="UP001168552"/>
    </source>
</evidence>
<name>A0ABT8F552_9BACT</name>
<dbReference type="PANTHER" id="PTHR43861">
    <property type="entry name" value="TRANS-ACONITATE 2-METHYLTRANSFERASE-RELATED"/>
    <property type="match status" value="1"/>
</dbReference>
<dbReference type="CDD" id="cd02440">
    <property type="entry name" value="AdoMet_MTases"/>
    <property type="match status" value="1"/>
</dbReference>
<dbReference type="GO" id="GO:0032259">
    <property type="term" value="P:methylation"/>
    <property type="evidence" value="ECO:0007669"/>
    <property type="project" value="UniProtKB-KW"/>
</dbReference>
<organism evidence="2 3">
    <name type="scientific">Shiella aurantiaca</name>
    <dbReference type="NCBI Taxonomy" id="3058365"/>
    <lineage>
        <taxon>Bacteria</taxon>
        <taxon>Pseudomonadati</taxon>
        <taxon>Bacteroidota</taxon>
        <taxon>Cytophagia</taxon>
        <taxon>Cytophagales</taxon>
        <taxon>Shiellaceae</taxon>
        <taxon>Shiella</taxon>
    </lineage>
</organism>
<dbReference type="Gene3D" id="3.40.50.150">
    <property type="entry name" value="Vaccinia Virus protein VP39"/>
    <property type="match status" value="1"/>
</dbReference>
<dbReference type="EMBL" id="JAUHJS010000004">
    <property type="protein sequence ID" value="MDN4165499.1"/>
    <property type="molecule type" value="Genomic_DNA"/>
</dbReference>
<dbReference type="InterPro" id="IPR029063">
    <property type="entry name" value="SAM-dependent_MTases_sf"/>
</dbReference>
<reference evidence="2" key="1">
    <citation type="submission" date="2023-06" db="EMBL/GenBank/DDBJ databases">
        <title>Cytophagales bacterium Strain LB-30, isolated from soil.</title>
        <authorList>
            <person name="Liu B."/>
        </authorList>
    </citation>
    <scope>NUCLEOTIDE SEQUENCE</scope>
    <source>
        <strain evidence="2">LB-30</strain>
    </source>
</reference>
<gene>
    <name evidence="2" type="ORF">QWY31_08305</name>
</gene>
<keyword evidence="2" id="KW-0808">Transferase</keyword>
<dbReference type="InterPro" id="IPR013216">
    <property type="entry name" value="Methyltransf_11"/>
</dbReference>
<evidence type="ECO:0000313" key="2">
    <source>
        <dbReference type="EMBL" id="MDN4165499.1"/>
    </source>
</evidence>
<dbReference type="Proteomes" id="UP001168552">
    <property type="component" value="Unassembled WGS sequence"/>
</dbReference>
<keyword evidence="2" id="KW-0489">Methyltransferase</keyword>
<comment type="caution">
    <text evidence="2">The sequence shown here is derived from an EMBL/GenBank/DDBJ whole genome shotgun (WGS) entry which is preliminary data.</text>
</comment>
<dbReference type="Pfam" id="PF08241">
    <property type="entry name" value="Methyltransf_11"/>
    <property type="match status" value="1"/>
</dbReference>
<accession>A0ABT8F552</accession>
<feature type="domain" description="Methyltransferase type 11" evidence="1">
    <location>
        <begin position="33"/>
        <end position="134"/>
    </location>
</feature>
<protein>
    <submittedName>
        <fullName evidence="2">Class I SAM-dependent methyltransferase</fullName>
    </submittedName>
</protein>
<dbReference type="RefSeq" id="WP_320004032.1">
    <property type="nucleotide sequence ID" value="NZ_JAUHJS010000004.1"/>
</dbReference>
<dbReference type="GO" id="GO:0008168">
    <property type="term" value="F:methyltransferase activity"/>
    <property type="evidence" value="ECO:0007669"/>
    <property type="project" value="UniProtKB-KW"/>
</dbReference>
<evidence type="ECO:0000259" key="1">
    <source>
        <dbReference type="Pfam" id="PF08241"/>
    </source>
</evidence>
<sequence length="205" mass="23533">MTLEQLQGALAHTDVYLIDQILKGRFQPSMKLLDAGSGEGRNLHWFIKNGYTIYGIDRHSEALHYARLAAKSLNPTFQTDYFQEMGLEKILFPHQAFDAIICSAVLHFAESEAHFYTMWDELWRVLAPQGILFIRMASLTGMENEAKPLGDGRYALPDGSQRFLFRPDIREKLESHYAIEWLEPLKTVVVDAQRSMNVMVIRKAN</sequence>
<keyword evidence="3" id="KW-1185">Reference proteome</keyword>
<proteinExistence type="predicted"/>